<dbReference type="Pfam" id="PF06094">
    <property type="entry name" value="GGACT"/>
    <property type="match status" value="1"/>
</dbReference>
<dbReference type="OrthoDB" id="482277at2"/>
<feature type="transmembrane region" description="Helical" evidence="1">
    <location>
        <begin position="12"/>
        <end position="34"/>
    </location>
</feature>
<dbReference type="InterPro" id="IPR013024">
    <property type="entry name" value="GGCT-like"/>
</dbReference>
<dbReference type="AlphaFoldDB" id="A0A2S2DZ69"/>
<dbReference type="KEGG" id="salh:HMF8227_00141"/>
<feature type="domain" description="Gamma-glutamylcyclotransferase AIG2-like" evidence="2">
    <location>
        <begin position="175"/>
        <end position="301"/>
    </location>
</feature>
<name>A0A2S2DZ69_9ALTE</name>
<dbReference type="RefSeq" id="WP_109338348.1">
    <property type="nucleotide sequence ID" value="NZ_CP029347.1"/>
</dbReference>
<organism evidence="3 4">
    <name type="scientific">Saliniradius amylolyticus</name>
    <dbReference type="NCBI Taxonomy" id="2183582"/>
    <lineage>
        <taxon>Bacteria</taxon>
        <taxon>Pseudomonadati</taxon>
        <taxon>Pseudomonadota</taxon>
        <taxon>Gammaproteobacteria</taxon>
        <taxon>Alteromonadales</taxon>
        <taxon>Alteromonadaceae</taxon>
        <taxon>Saliniradius</taxon>
    </lineage>
</organism>
<keyword evidence="1" id="KW-0812">Transmembrane</keyword>
<dbReference type="CDD" id="cd06661">
    <property type="entry name" value="GGCT_like"/>
    <property type="match status" value="1"/>
</dbReference>
<keyword evidence="1" id="KW-0472">Membrane</keyword>
<evidence type="ECO:0000256" key="1">
    <source>
        <dbReference type="SAM" id="Phobius"/>
    </source>
</evidence>
<evidence type="ECO:0000313" key="3">
    <source>
        <dbReference type="EMBL" id="AWL10649.1"/>
    </source>
</evidence>
<protein>
    <recommendedName>
        <fullName evidence="2">Gamma-glutamylcyclotransferase AIG2-like domain-containing protein</fullName>
    </recommendedName>
</protein>
<proteinExistence type="predicted"/>
<evidence type="ECO:0000259" key="2">
    <source>
        <dbReference type="Pfam" id="PF06094"/>
    </source>
</evidence>
<keyword evidence="1" id="KW-1133">Transmembrane helix</keyword>
<dbReference type="SUPFAM" id="SSF110857">
    <property type="entry name" value="Gamma-glutamyl cyclotransferase-like"/>
    <property type="match status" value="1"/>
</dbReference>
<gene>
    <name evidence="3" type="ORF">HMF8227_00141</name>
</gene>
<accession>A0A2S2DZ69</accession>
<reference evidence="3 4" key="1">
    <citation type="submission" date="2018-05" db="EMBL/GenBank/DDBJ databases">
        <title>Salinimonas sp. HMF8227 Genome sequencing and assembly.</title>
        <authorList>
            <person name="Kang H."/>
            <person name="Kang J."/>
            <person name="Cha I."/>
            <person name="Kim H."/>
            <person name="Joh K."/>
        </authorList>
    </citation>
    <scope>NUCLEOTIDE SEQUENCE [LARGE SCALE GENOMIC DNA]</scope>
    <source>
        <strain evidence="3 4">HMF8227</strain>
    </source>
</reference>
<sequence>MSSITYTDLFEMLAHIGEFITAFALIVAGVWALVNYRVNKQVEAARWLHELSQEFQFSDKLSNGKFLLDFRFREVVEPLLSTLIIYCNKGLKESDLKLSVELDRVLNQFEHLLFLESNGRITRAHLNAYFGYWFGLFKKPEYGTLRRYCHNFGYELIAQYCFPEGARAQREEYILVYGSLRRGTPKYFELGLDKQCEYLGERCLRGKLYDLGDYPGLILEPDEMDGENAGVSADLFRINEQGKQGRIFEKIDIYEECNTEDSSEWEYRRTTIPVKVKDRGKYYLVDAWVYVYQQEVADKTRIDKWPVD</sequence>
<dbReference type="Proteomes" id="UP000245728">
    <property type="component" value="Chromosome"/>
</dbReference>
<dbReference type="InterPro" id="IPR036568">
    <property type="entry name" value="GGCT-like_sf"/>
</dbReference>
<dbReference type="Gene3D" id="3.10.490.10">
    <property type="entry name" value="Gamma-glutamyl cyclotransferase-like"/>
    <property type="match status" value="1"/>
</dbReference>
<evidence type="ECO:0000313" key="4">
    <source>
        <dbReference type="Proteomes" id="UP000245728"/>
    </source>
</evidence>
<keyword evidence="4" id="KW-1185">Reference proteome</keyword>
<dbReference type="EMBL" id="CP029347">
    <property type="protein sequence ID" value="AWL10649.1"/>
    <property type="molecule type" value="Genomic_DNA"/>
</dbReference>
<dbReference type="InterPro" id="IPR009288">
    <property type="entry name" value="AIG2-like_dom"/>
</dbReference>